<protein>
    <submittedName>
        <fullName evidence="2">Uncharacterized protein</fullName>
    </submittedName>
</protein>
<name>A0A9P7UZ81_9AGAR</name>
<dbReference type="RefSeq" id="XP_043013871.1">
    <property type="nucleotide sequence ID" value="XM_043149267.1"/>
</dbReference>
<dbReference type="Proteomes" id="UP001049176">
    <property type="component" value="Chromosome 2"/>
</dbReference>
<dbReference type="KEGG" id="more:E1B28_004751"/>
<dbReference type="GeneID" id="66073827"/>
<feature type="compositionally biased region" description="Polar residues" evidence="1">
    <location>
        <begin position="329"/>
        <end position="338"/>
    </location>
</feature>
<dbReference type="EMBL" id="CM032182">
    <property type="protein sequence ID" value="KAG7097401.1"/>
    <property type="molecule type" value="Genomic_DNA"/>
</dbReference>
<accession>A0A9P7UZ81</accession>
<feature type="compositionally biased region" description="Basic and acidic residues" evidence="1">
    <location>
        <begin position="41"/>
        <end position="61"/>
    </location>
</feature>
<reference evidence="2" key="1">
    <citation type="journal article" date="2021" name="Genome Biol. Evol.">
        <title>The assembled and annotated genome of the fairy-ring fungus Marasmius oreades.</title>
        <authorList>
            <person name="Hiltunen M."/>
            <person name="Ament-Velasquez S.L."/>
            <person name="Johannesson H."/>
        </authorList>
    </citation>
    <scope>NUCLEOTIDE SEQUENCE</scope>
    <source>
        <strain evidence="2">03SP1</strain>
    </source>
</reference>
<keyword evidence="3" id="KW-1185">Reference proteome</keyword>
<feature type="region of interest" description="Disordered" evidence="1">
    <location>
        <begin position="284"/>
        <end position="363"/>
    </location>
</feature>
<sequence>MDQPQYIEQDTARGTGADDLPTYDDLVAQTGPNSRFGRWRGWIEKRAAERYNDITSEERERRRQRGWGNDEMYPGEEISSNSNIPVVTNEPPTPGPTATLTIQTNNWSLSETDSYSSHSYLQQTPSPRPLPPLPSVSNQLRPTHLNMHSFGSRFLPHSKSRIRCLLPLLGDRILLIGHDNGLSVLDIFPREWTDSGGISLKGPDEAHALPIWNGESVFQMSLLEVDESGEETPQGVVLLLVGPESDSPSGKDSEALRVLRMYNLASLTSLAKWAIAQKGSHPLDLRRPSQWNAQQTPTKRHRPSNSITRGLKSLIDSPSNQPSDQSSSYHTLLSSTGQGLSGARSDSSLRKASPQRTDSDDSSWDVIDDLPLRWAADFVPLATPGSRLSNLSALSYALWSGDTRSNGRTGRMLAIATKSNILLYEAPKGERAFHFVKA</sequence>
<comment type="caution">
    <text evidence="2">The sequence shown here is derived from an EMBL/GenBank/DDBJ whole genome shotgun (WGS) entry which is preliminary data.</text>
</comment>
<evidence type="ECO:0000313" key="2">
    <source>
        <dbReference type="EMBL" id="KAG7097401.1"/>
    </source>
</evidence>
<feature type="region of interest" description="Disordered" evidence="1">
    <location>
        <begin position="1"/>
        <end position="94"/>
    </location>
</feature>
<dbReference type="AlphaFoldDB" id="A0A9P7UZ81"/>
<evidence type="ECO:0000256" key="1">
    <source>
        <dbReference type="SAM" id="MobiDB-lite"/>
    </source>
</evidence>
<dbReference type="OrthoDB" id="2590590at2759"/>
<proteinExistence type="predicted"/>
<organism evidence="2 3">
    <name type="scientific">Marasmius oreades</name>
    <name type="common">fairy-ring Marasmius</name>
    <dbReference type="NCBI Taxonomy" id="181124"/>
    <lineage>
        <taxon>Eukaryota</taxon>
        <taxon>Fungi</taxon>
        <taxon>Dikarya</taxon>
        <taxon>Basidiomycota</taxon>
        <taxon>Agaricomycotina</taxon>
        <taxon>Agaricomycetes</taxon>
        <taxon>Agaricomycetidae</taxon>
        <taxon>Agaricales</taxon>
        <taxon>Marasmiineae</taxon>
        <taxon>Marasmiaceae</taxon>
        <taxon>Marasmius</taxon>
    </lineage>
</organism>
<feature type="compositionally biased region" description="Low complexity" evidence="1">
    <location>
        <begin position="316"/>
        <end position="328"/>
    </location>
</feature>
<gene>
    <name evidence="2" type="ORF">E1B28_004751</name>
</gene>
<evidence type="ECO:0000313" key="3">
    <source>
        <dbReference type="Proteomes" id="UP001049176"/>
    </source>
</evidence>